<sequence>MAVPLARNTEDLRMQLSVMPPGTRIGIDECGVVVQYGGFDYCLHPRQNMRARNFILTRELSPKRIPSAWHRFATQIRAVFSGVKAARLLRALNTRAVQSVERFSVRSSFSGSAQRTPPSSRPVGPFKFESPANDDRLINDAQAKLAAIRARNALKQAAKPTSPATAAHSSACMETASNTDEIPYDFLRRNTYDAMTPSSPSSTRPSIGIPPPNLVPPNPAPVVAHTTNR</sequence>
<feature type="compositionally biased region" description="Low complexity" evidence="1">
    <location>
        <begin position="196"/>
        <end position="207"/>
    </location>
</feature>
<dbReference type="EMBL" id="CABPSP010000010">
    <property type="protein sequence ID" value="VVE69902.1"/>
    <property type="molecule type" value="Genomic_DNA"/>
</dbReference>
<name>A0A5E5AAK5_9BURK</name>
<dbReference type="AlphaFoldDB" id="A0A5E5AAK5"/>
<keyword evidence="3" id="KW-1185">Reference proteome</keyword>
<proteinExistence type="predicted"/>
<feature type="region of interest" description="Disordered" evidence="1">
    <location>
        <begin position="192"/>
        <end position="229"/>
    </location>
</feature>
<feature type="compositionally biased region" description="Pro residues" evidence="1">
    <location>
        <begin position="208"/>
        <end position="220"/>
    </location>
</feature>
<dbReference type="Proteomes" id="UP000383122">
    <property type="component" value="Unassembled WGS sequence"/>
</dbReference>
<evidence type="ECO:0000256" key="1">
    <source>
        <dbReference type="SAM" id="MobiDB-lite"/>
    </source>
</evidence>
<evidence type="ECO:0000313" key="2">
    <source>
        <dbReference type="EMBL" id="VVE69902.1"/>
    </source>
</evidence>
<dbReference type="RefSeq" id="WP_150739293.1">
    <property type="nucleotide sequence ID" value="NZ_CABPSP010000010.1"/>
</dbReference>
<organism evidence="2 3">
    <name type="scientific">Pandoraea anapnoica</name>
    <dbReference type="NCBI Taxonomy" id="2508301"/>
    <lineage>
        <taxon>Bacteria</taxon>
        <taxon>Pseudomonadati</taxon>
        <taxon>Pseudomonadota</taxon>
        <taxon>Betaproteobacteria</taxon>
        <taxon>Burkholderiales</taxon>
        <taxon>Burkholderiaceae</taxon>
        <taxon>Pandoraea</taxon>
    </lineage>
</organism>
<gene>
    <name evidence="2" type="ORF">PAN31117_03501</name>
</gene>
<accession>A0A5E5AAK5</accession>
<dbReference type="OrthoDB" id="9839836at2"/>
<feature type="region of interest" description="Disordered" evidence="1">
    <location>
        <begin position="107"/>
        <end position="133"/>
    </location>
</feature>
<evidence type="ECO:0000313" key="3">
    <source>
        <dbReference type="Proteomes" id="UP000383122"/>
    </source>
</evidence>
<reference evidence="2 3" key="1">
    <citation type="submission" date="2019-08" db="EMBL/GenBank/DDBJ databases">
        <authorList>
            <person name="Peeters C."/>
        </authorList>
    </citation>
    <scope>NUCLEOTIDE SEQUENCE [LARGE SCALE GENOMIC DNA]</scope>
    <source>
        <strain evidence="2 3">LMG 31117</strain>
    </source>
</reference>
<protein>
    <submittedName>
        <fullName evidence="2">Uncharacterized protein</fullName>
    </submittedName>
</protein>